<dbReference type="EMBL" id="JABFAB010000007">
    <property type="protein sequence ID" value="MBA0653831.1"/>
    <property type="molecule type" value="Genomic_DNA"/>
</dbReference>
<dbReference type="Proteomes" id="UP000593573">
    <property type="component" value="Unassembled WGS sequence"/>
</dbReference>
<gene>
    <name evidence="1" type="ORF">Goklo_020953</name>
</gene>
<reference evidence="1 2" key="1">
    <citation type="journal article" date="2019" name="Genome Biol. Evol.">
        <title>Insights into the evolution of the New World diploid cottons (Gossypium, subgenus Houzingenia) based on genome sequencing.</title>
        <authorList>
            <person name="Grover C.E."/>
            <person name="Arick M.A. 2nd"/>
            <person name="Thrash A."/>
            <person name="Conover J.L."/>
            <person name="Sanders W.S."/>
            <person name="Peterson D.G."/>
            <person name="Frelichowski J.E."/>
            <person name="Scheffler J.A."/>
            <person name="Scheffler B.E."/>
            <person name="Wendel J.F."/>
        </authorList>
    </citation>
    <scope>NUCLEOTIDE SEQUENCE [LARGE SCALE GENOMIC DNA]</scope>
    <source>
        <strain evidence="1">57</strain>
        <tissue evidence="1">Leaf</tissue>
    </source>
</reference>
<evidence type="ECO:0000313" key="1">
    <source>
        <dbReference type="EMBL" id="MBA0653831.1"/>
    </source>
</evidence>
<dbReference type="AlphaFoldDB" id="A0A7J8UTL8"/>
<keyword evidence="2" id="KW-1185">Reference proteome</keyword>
<proteinExistence type="predicted"/>
<protein>
    <submittedName>
        <fullName evidence="1">Uncharacterized protein</fullName>
    </submittedName>
</protein>
<comment type="caution">
    <text evidence="1">The sequence shown here is derived from an EMBL/GenBank/DDBJ whole genome shotgun (WGS) entry which is preliminary data.</text>
</comment>
<evidence type="ECO:0000313" key="2">
    <source>
        <dbReference type="Proteomes" id="UP000593573"/>
    </source>
</evidence>
<dbReference type="OrthoDB" id="996467at2759"/>
<name>A0A7J8UTL8_9ROSI</name>
<accession>A0A7J8UTL8</accession>
<sequence length="31" mass="3855">MEKEMISMDAKLIFLWMTWIFQLHNCNHLET</sequence>
<organism evidence="1 2">
    <name type="scientific">Gossypium klotzschianum</name>
    <dbReference type="NCBI Taxonomy" id="34286"/>
    <lineage>
        <taxon>Eukaryota</taxon>
        <taxon>Viridiplantae</taxon>
        <taxon>Streptophyta</taxon>
        <taxon>Embryophyta</taxon>
        <taxon>Tracheophyta</taxon>
        <taxon>Spermatophyta</taxon>
        <taxon>Magnoliopsida</taxon>
        <taxon>eudicotyledons</taxon>
        <taxon>Gunneridae</taxon>
        <taxon>Pentapetalae</taxon>
        <taxon>rosids</taxon>
        <taxon>malvids</taxon>
        <taxon>Malvales</taxon>
        <taxon>Malvaceae</taxon>
        <taxon>Malvoideae</taxon>
        <taxon>Gossypium</taxon>
    </lineage>
</organism>
<feature type="non-terminal residue" evidence="1">
    <location>
        <position position="31"/>
    </location>
</feature>